<evidence type="ECO:0000313" key="3">
    <source>
        <dbReference type="EMBL" id="WLQ36599.1"/>
    </source>
</evidence>
<gene>
    <name evidence="3" type="ORF">P8A18_25630</name>
</gene>
<keyword evidence="2" id="KW-0732">Signal</keyword>
<dbReference type="Proteomes" id="UP001239522">
    <property type="component" value="Chromosome"/>
</dbReference>
<evidence type="ECO:0000313" key="4">
    <source>
        <dbReference type="Proteomes" id="UP001239522"/>
    </source>
</evidence>
<reference evidence="3 4" key="1">
    <citation type="submission" date="2023-03" db="EMBL/GenBank/DDBJ databases">
        <title>Isolation and description of six Streptomyces strains from soil environments, able to metabolize different microbial glucans.</title>
        <authorList>
            <person name="Widen T."/>
            <person name="Larsbrink J."/>
        </authorList>
    </citation>
    <scope>NUCLEOTIDE SEQUENCE [LARGE SCALE GENOMIC DNA]</scope>
    <source>
        <strain evidence="3 4">Mut1</strain>
    </source>
</reference>
<evidence type="ECO:0000256" key="1">
    <source>
        <dbReference type="SAM" id="MobiDB-lite"/>
    </source>
</evidence>
<feature type="signal peptide" evidence="2">
    <location>
        <begin position="1"/>
        <end position="25"/>
    </location>
</feature>
<sequence>MRRTGTTRRGALTATGAFAVGAVLAGCGGDTDDTGSGRKGSAHSGARTAADGTSSVRTEKALRTSASRTTATLLAGYEHVLTAHPSTATALTPLRDAVRAHLKAVTPGAAPALGTARSRAAGPAAAVKELAAAERAAADAYTALLLEAPGELARLLASVAAACSAHAYLLTELAKETPA</sequence>
<accession>A0ABY9HR60</accession>
<organism evidence="3 4">
    <name type="scientific">Streptomyces castrisilvae</name>
    <dbReference type="NCBI Taxonomy" id="3033811"/>
    <lineage>
        <taxon>Bacteria</taxon>
        <taxon>Bacillati</taxon>
        <taxon>Actinomycetota</taxon>
        <taxon>Actinomycetes</taxon>
        <taxon>Kitasatosporales</taxon>
        <taxon>Streptomycetaceae</taxon>
        <taxon>Streptomyces</taxon>
    </lineage>
</organism>
<evidence type="ECO:0008006" key="5">
    <source>
        <dbReference type="Google" id="ProtNLM"/>
    </source>
</evidence>
<dbReference type="EMBL" id="CP120997">
    <property type="protein sequence ID" value="WLQ36599.1"/>
    <property type="molecule type" value="Genomic_DNA"/>
</dbReference>
<keyword evidence="4" id="KW-1185">Reference proteome</keyword>
<feature type="chain" id="PRO_5045544719" description="Lipoprotein" evidence="2">
    <location>
        <begin position="26"/>
        <end position="179"/>
    </location>
</feature>
<protein>
    <recommendedName>
        <fullName evidence="5">Lipoprotein</fullName>
    </recommendedName>
</protein>
<dbReference type="PROSITE" id="PS51257">
    <property type="entry name" value="PROKAR_LIPOPROTEIN"/>
    <property type="match status" value="1"/>
</dbReference>
<proteinExistence type="predicted"/>
<dbReference type="RefSeq" id="WP_306058048.1">
    <property type="nucleotide sequence ID" value="NZ_CP120997.1"/>
</dbReference>
<name>A0ABY9HR60_9ACTN</name>
<feature type="region of interest" description="Disordered" evidence="1">
    <location>
        <begin position="32"/>
        <end position="63"/>
    </location>
</feature>
<evidence type="ECO:0000256" key="2">
    <source>
        <dbReference type="SAM" id="SignalP"/>
    </source>
</evidence>